<feature type="transmembrane region" description="Helical" evidence="1">
    <location>
        <begin position="108"/>
        <end position="128"/>
    </location>
</feature>
<accession>A0ABV8AN14</accession>
<keyword evidence="1" id="KW-1133">Transmembrane helix</keyword>
<feature type="transmembrane region" description="Helical" evidence="1">
    <location>
        <begin position="66"/>
        <end position="87"/>
    </location>
</feature>
<feature type="transmembrane region" description="Helical" evidence="1">
    <location>
        <begin position="148"/>
        <end position="166"/>
    </location>
</feature>
<name>A0ABV8AN14_9BACT</name>
<dbReference type="InterPro" id="IPR021354">
    <property type="entry name" value="DUF2975"/>
</dbReference>
<sequence length="176" mass="20087">MLLNSKTTLILKAMRVIAWIAFIGFLIQGFAILGLTIFTSITKTGAEDFYDHADLSVLFEYSEIQFLNFNSFLIVGAFLKATVWYVVIKTLTGFNLSQPFTMNVILKLERISYLLFSIWLIAIIANFHQNYLLHRTGEFFGDKATGEFLFMAGLVFVISQIFKRGVELQDENELTV</sequence>
<reference evidence="3" key="1">
    <citation type="journal article" date="2019" name="Int. J. Syst. Evol. Microbiol.">
        <title>The Global Catalogue of Microorganisms (GCM) 10K type strain sequencing project: providing services to taxonomists for standard genome sequencing and annotation.</title>
        <authorList>
            <consortium name="The Broad Institute Genomics Platform"/>
            <consortium name="The Broad Institute Genome Sequencing Center for Infectious Disease"/>
            <person name="Wu L."/>
            <person name="Ma J."/>
        </authorList>
    </citation>
    <scope>NUCLEOTIDE SEQUENCE [LARGE SCALE GENOMIC DNA]</scope>
    <source>
        <strain evidence="3">CCUG 60523</strain>
    </source>
</reference>
<evidence type="ECO:0000313" key="3">
    <source>
        <dbReference type="Proteomes" id="UP001595805"/>
    </source>
</evidence>
<dbReference type="Proteomes" id="UP001595805">
    <property type="component" value="Unassembled WGS sequence"/>
</dbReference>
<protein>
    <submittedName>
        <fullName evidence="2">DUF2975 domain-containing protein</fullName>
    </submittedName>
</protein>
<gene>
    <name evidence="2" type="ORF">ACFOSV_04400</name>
</gene>
<keyword evidence="1" id="KW-0472">Membrane</keyword>
<feature type="transmembrane region" description="Helical" evidence="1">
    <location>
        <begin position="16"/>
        <end position="41"/>
    </location>
</feature>
<proteinExistence type="predicted"/>
<dbReference type="EMBL" id="JBHRZS010000006">
    <property type="protein sequence ID" value="MFC3879398.1"/>
    <property type="molecule type" value="Genomic_DNA"/>
</dbReference>
<keyword evidence="3" id="KW-1185">Reference proteome</keyword>
<organism evidence="2 3">
    <name type="scientific">Algoriphagus namhaensis</name>
    <dbReference type="NCBI Taxonomy" id="915353"/>
    <lineage>
        <taxon>Bacteria</taxon>
        <taxon>Pseudomonadati</taxon>
        <taxon>Bacteroidota</taxon>
        <taxon>Cytophagia</taxon>
        <taxon>Cytophagales</taxon>
        <taxon>Cyclobacteriaceae</taxon>
        <taxon>Algoriphagus</taxon>
    </lineage>
</organism>
<keyword evidence="1" id="KW-0812">Transmembrane</keyword>
<dbReference type="Pfam" id="PF11188">
    <property type="entry name" value="DUF2975"/>
    <property type="match status" value="1"/>
</dbReference>
<evidence type="ECO:0000256" key="1">
    <source>
        <dbReference type="SAM" id="Phobius"/>
    </source>
</evidence>
<dbReference type="RefSeq" id="WP_377903786.1">
    <property type="nucleotide sequence ID" value="NZ_JBHRZS010000006.1"/>
</dbReference>
<comment type="caution">
    <text evidence="2">The sequence shown here is derived from an EMBL/GenBank/DDBJ whole genome shotgun (WGS) entry which is preliminary data.</text>
</comment>
<evidence type="ECO:0000313" key="2">
    <source>
        <dbReference type="EMBL" id="MFC3879398.1"/>
    </source>
</evidence>